<proteinExistence type="inferred from homology"/>
<sequence length="651" mass="74267">MSKLTQLKQSSSLSDVASLLGYKPSALAFILYRMDDVDKYFTFDVPKKSGGHRVICAPCDKLKKLQRKLADLLYDCIEEDKPSEETLGEFRGENSDLPLRKRARKSMSHGYEKGLSIATNAEMHVGKRFVYNIDLTSFFDCFNFGRVRGYFLKNSRFRLNSKVATILAQIACFQNKLPQGSPCSPVISNLISKHLDYHLLSIAKNHSCTYTRYVDDLTFSTNQKAFPKAIAKRRFLTLEKGSWRLGSAVKGAIENAGFSVNENKSRMQYRDSRQEVTGLTVNKRVNVSSSSYRQIRSMCHSMFKFGYYFKSSARTVSKPKTNSILTRLYNKFALKYFRVHTQDDELGDTQGQECTSLASLDGMLAHIYHIKSYQNRFSRKGHRPSSHDGIRTKFNESSSYPPIVRGDTYASDNHRVALDGIKNLYRKFMFFRYFYYNEKPLIICEGKTDNIYLKAAISRLGNAYPELYDATTKRCRISFFSKSDRNLEILKMAEGTSGLSYLIKSYKRLCSKYKIKGGSHPVIVIVDNDDAGRGVIKKAEKIKNDTIKSKGIAANYRLDYFFENLYILAVPSGAGDADIEDLFDSSVLNRELSGKKFSRKNKKSDGSTYGKAWFAERVIKAEREKINFAKFAPLLDQVRDIIKAHDSRNLI</sequence>
<dbReference type="PRINTS" id="PR00866">
    <property type="entry name" value="RNADNAPOLMS"/>
</dbReference>
<gene>
    <name evidence="10" type="ORF">FM042_09260</name>
</gene>
<evidence type="ECO:0000256" key="4">
    <source>
        <dbReference type="ARBA" id="ARBA00022723"/>
    </source>
</evidence>
<dbReference type="GO" id="GO:0003964">
    <property type="term" value="F:RNA-directed DNA polymerase activity"/>
    <property type="evidence" value="ECO:0007669"/>
    <property type="project" value="UniProtKB-KW"/>
</dbReference>
<keyword evidence="6 10" id="KW-0695">RNA-directed DNA polymerase</keyword>
<name>A0A552WZW5_9GAMM</name>
<comment type="caution">
    <text evidence="10">The sequence shown here is derived from an EMBL/GenBank/DDBJ whole genome shotgun (WGS) entry which is preliminary data.</text>
</comment>
<evidence type="ECO:0000256" key="5">
    <source>
        <dbReference type="ARBA" id="ARBA00022842"/>
    </source>
</evidence>
<protein>
    <recommendedName>
        <fullName evidence="1">RNA-directed DNA polymerase</fullName>
        <ecNumber evidence="1">2.7.7.49</ecNumber>
    </recommendedName>
</protein>
<evidence type="ECO:0000313" key="10">
    <source>
        <dbReference type="EMBL" id="TRW48358.1"/>
    </source>
</evidence>
<dbReference type="RefSeq" id="WP_143236150.1">
    <property type="nucleotide sequence ID" value="NZ_VJWL01000003.1"/>
</dbReference>
<dbReference type="EMBL" id="VJWL01000003">
    <property type="protein sequence ID" value="TRW48358.1"/>
    <property type="molecule type" value="Genomic_DNA"/>
</dbReference>
<evidence type="ECO:0000256" key="3">
    <source>
        <dbReference type="ARBA" id="ARBA00022695"/>
    </source>
</evidence>
<dbReference type="CDD" id="cd03487">
    <property type="entry name" value="RT_Bac_retron_II"/>
    <property type="match status" value="1"/>
</dbReference>
<evidence type="ECO:0000256" key="8">
    <source>
        <dbReference type="ARBA" id="ARBA00048173"/>
    </source>
</evidence>
<dbReference type="GO" id="GO:0046872">
    <property type="term" value="F:metal ion binding"/>
    <property type="evidence" value="ECO:0007669"/>
    <property type="project" value="UniProtKB-KW"/>
</dbReference>
<keyword evidence="5" id="KW-0460">Magnesium</keyword>
<dbReference type="PROSITE" id="PS50878">
    <property type="entry name" value="RT_POL"/>
    <property type="match status" value="1"/>
</dbReference>
<dbReference type="PANTHER" id="PTHR34047">
    <property type="entry name" value="NUCLEAR INTRON MATURASE 1, MITOCHONDRIAL-RELATED"/>
    <property type="match status" value="1"/>
</dbReference>
<dbReference type="GO" id="GO:0003723">
    <property type="term" value="F:RNA binding"/>
    <property type="evidence" value="ECO:0007669"/>
    <property type="project" value="InterPro"/>
</dbReference>
<keyword evidence="11" id="KW-1185">Reference proteome</keyword>
<evidence type="ECO:0000256" key="1">
    <source>
        <dbReference type="ARBA" id="ARBA00012493"/>
    </source>
</evidence>
<dbReference type="OrthoDB" id="7055795at2"/>
<keyword evidence="2" id="KW-0808">Transferase</keyword>
<evidence type="ECO:0000256" key="7">
    <source>
        <dbReference type="ARBA" id="ARBA00034120"/>
    </source>
</evidence>
<dbReference type="PANTHER" id="PTHR34047:SF7">
    <property type="entry name" value="RNA-DIRECTED DNA POLYMERASE"/>
    <property type="match status" value="1"/>
</dbReference>
<dbReference type="AlphaFoldDB" id="A0A552WZW5"/>
<evidence type="ECO:0000256" key="2">
    <source>
        <dbReference type="ARBA" id="ARBA00022679"/>
    </source>
</evidence>
<dbReference type="InterPro" id="IPR053543">
    <property type="entry name" value="Bacterial_RT"/>
</dbReference>
<evidence type="ECO:0000256" key="6">
    <source>
        <dbReference type="ARBA" id="ARBA00022918"/>
    </source>
</evidence>
<dbReference type="InterPro" id="IPR000123">
    <property type="entry name" value="Reverse_transcriptase_msDNA"/>
</dbReference>
<comment type="catalytic activity">
    <reaction evidence="8">
        <text>DNA(n) + a 2'-deoxyribonucleoside 5'-triphosphate = DNA(n+1) + diphosphate</text>
        <dbReference type="Rhea" id="RHEA:22508"/>
        <dbReference type="Rhea" id="RHEA-COMP:17339"/>
        <dbReference type="Rhea" id="RHEA-COMP:17340"/>
        <dbReference type="ChEBI" id="CHEBI:33019"/>
        <dbReference type="ChEBI" id="CHEBI:61560"/>
        <dbReference type="ChEBI" id="CHEBI:173112"/>
        <dbReference type="EC" id="2.7.7.49"/>
    </reaction>
</comment>
<dbReference type="NCBIfam" id="NF038237">
    <property type="entry name" value="retron_Ec67_fus"/>
    <property type="match status" value="1"/>
</dbReference>
<comment type="similarity">
    <text evidence="7">Belongs to the bacterial reverse transcriptase family.</text>
</comment>
<feature type="domain" description="Reverse transcriptase" evidence="9">
    <location>
        <begin position="26"/>
        <end position="281"/>
    </location>
</feature>
<dbReference type="Pfam" id="PF00078">
    <property type="entry name" value="RVT_1"/>
    <property type="match status" value="1"/>
</dbReference>
<dbReference type="InterPro" id="IPR051083">
    <property type="entry name" value="GrpII_Intron_Splice-Mob/Def"/>
</dbReference>
<evidence type="ECO:0000313" key="11">
    <source>
        <dbReference type="Proteomes" id="UP000320359"/>
    </source>
</evidence>
<organism evidence="10 11">
    <name type="scientific">Aliidiomarina halalkaliphila</name>
    <dbReference type="NCBI Taxonomy" id="2593535"/>
    <lineage>
        <taxon>Bacteria</taxon>
        <taxon>Pseudomonadati</taxon>
        <taxon>Pseudomonadota</taxon>
        <taxon>Gammaproteobacteria</taxon>
        <taxon>Alteromonadales</taxon>
        <taxon>Idiomarinaceae</taxon>
        <taxon>Aliidiomarina</taxon>
    </lineage>
</organism>
<reference evidence="10 11" key="1">
    <citation type="submission" date="2019-07" db="EMBL/GenBank/DDBJ databases">
        <authorList>
            <person name="Yang M."/>
            <person name="Zhao D."/>
            <person name="Xiang H."/>
        </authorList>
    </citation>
    <scope>NUCLEOTIDE SEQUENCE [LARGE SCALE GENOMIC DNA]</scope>
    <source>
        <strain evidence="10 11">IM1326</strain>
    </source>
</reference>
<accession>A0A552WZW5</accession>
<dbReference type="Proteomes" id="UP000320359">
    <property type="component" value="Unassembled WGS sequence"/>
</dbReference>
<evidence type="ECO:0000259" key="9">
    <source>
        <dbReference type="PROSITE" id="PS50878"/>
    </source>
</evidence>
<dbReference type="EC" id="2.7.7.49" evidence="1"/>
<keyword evidence="3" id="KW-0548">Nucleotidyltransferase</keyword>
<dbReference type="InterPro" id="IPR000477">
    <property type="entry name" value="RT_dom"/>
</dbReference>
<keyword evidence="4" id="KW-0479">Metal-binding</keyword>